<reference evidence="3" key="1">
    <citation type="submission" date="2021-02" db="EMBL/GenBank/DDBJ databases">
        <title>Psilocybe cubensis genome.</title>
        <authorList>
            <person name="Mckernan K.J."/>
            <person name="Crawford S."/>
            <person name="Trippe A."/>
            <person name="Kane L.T."/>
            <person name="Mclaughlin S."/>
        </authorList>
    </citation>
    <scope>NUCLEOTIDE SEQUENCE [LARGE SCALE GENOMIC DNA]</scope>
    <source>
        <strain evidence="3">MGC-MH-2018</strain>
    </source>
</reference>
<accession>A0A8H7Y3J1</accession>
<feature type="compositionally biased region" description="Polar residues" evidence="2">
    <location>
        <begin position="898"/>
        <end position="913"/>
    </location>
</feature>
<sequence>MALPDPGTSSSSDNRPSTAIGPAQKHINVGTIALPGSQPDSEFPVNPLALSLSLGIVQRPPAPQPPPAAFPAHTSTNMGGDARASSSRSVEPLPPRRPPKPKKKSKKSSSGRSSKESTPQPRMPEFTLPEPGAPLPSNFLRNQENLLGMAGKVAGVNPSTLTHTNPNPHSNAHARGSTPSNPILVDDEDDTPILGRRRPPFAPGFTGPTPKSQPYIDPALLTAPTNQEIVSVLIGQKDIFPILEGVLKLVVGNVPGGKEAAEKQKSTGFRRSGPLPVQQQHYQTHAHIPVQSPSSSTTSTSSTPTSNQPNPAPPKKRRKLSRVPAGATDWDVPYPFEQGEGPEEYHTTWERERGKQLISQLIKLIKTAARKAATKKYLSQKEKEEKERKRREEEENKQRKRDVYYRVDGSAVQTQSQVHGQAQSMTHGQVYDVLQDTSNGAVGHHDLSATSTANTSAYMHSINTDQPILSLEELLGPSSTSTTTLNPSMDFSFLNSYPGGSSSLGSLEAFNNLVGSTSSSTDTNQNAPTVSTASALAGTNSETTPTMDQAAFDSWMNFLVDTFPTSFDANNNGSAVPNTTSHLNLNSNENTPPTFNPNGSASQTFDILNPSLNPSNATSHVSTPGPDDFSFASLFGAQGNTTTGGNGNAVIADYDFAAMLAAIMSPPPTAATTEPTSSTPSSVSTTAKGNTTSSDATSSTLGDDMIDPTLLALSLPSTALPNVTADANKGLNLNTNMNVDTSAPLLSLPSSSSVSSSVSSSSGVSASASGSGSISGNDPATPTSAGWDMSMPEVHMGVVGDGSGAGTQEGHGQGMWRDLMWGDFTEVAHLQLMESVDWSRLCAIGNDAPAAAMNVDDGENDFGFLPDVDEGDSTRHTSVIPLADKGKGKAVDLDPTWTPVSTLTPLSTNPNTRTSTPAPPNLPSTTASASTSTDAQAALRSLLSGPSYSSSSCVVNKLAPASADASFTPSATVSALEASRLKRKARKDDIIGRAQEKKRQLQEELNKVKIKLWETTIEQAALVHLARIVDEDEKEKERRRHAEGATDAGAGGERPVEVMSVDTGA</sequence>
<feature type="region of interest" description="Disordered" evidence="2">
    <location>
        <begin position="261"/>
        <end position="350"/>
    </location>
</feature>
<comment type="caution">
    <text evidence="3">The sequence shown here is derived from an EMBL/GenBank/DDBJ whole genome shotgun (WGS) entry which is preliminary data.</text>
</comment>
<name>A0A8H7Y3J1_PSICU</name>
<dbReference type="EMBL" id="JAFIQS010000004">
    <property type="protein sequence ID" value="KAG5170503.1"/>
    <property type="molecule type" value="Genomic_DNA"/>
</dbReference>
<feature type="compositionally biased region" description="Low complexity" evidence="2">
    <location>
        <begin position="670"/>
        <end position="687"/>
    </location>
</feature>
<feature type="region of interest" description="Disordered" evidence="2">
    <location>
        <begin position="571"/>
        <end position="624"/>
    </location>
</feature>
<dbReference type="AlphaFoldDB" id="A0A8H7Y3J1"/>
<feature type="compositionally biased region" description="Polar residues" evidence="2">
    <location>
        <begin position="571"/>
        <end position="622"/>
    </location>
</feature>
<feature type="compositionally biased region" description="Low complexity" evidence="2">
    <location>
        <begin position="292"/>
        <end position="306"/>
    </location>
</feature>
<feature type="region of interest" description="Disordered" evidence="2">
    <location>
        <begin position="157"/>
        <end position="184"/>
    </location>
</feature>
<keyword evidence="1" id="KW-0175">Coiled coil</keyword>
<feature type="compositionally biased region" description="Polar residues" evidence="2">
    <location>
        <begin position="157"/>
        <end position="170"/>
    </location>
</feature>
<feature type="coiled-coil region" evidence="1">
    <location>
        <begin position="984"/>
        <end position="1018"/>
    </location>
</feature>
<feature type="compositionally biased region" description="Pro residues" evidence="2">
    <location>
        <begin position="60"/>
        <end position="69"/>
    </location>
</feature>
<feature type="region of interest" description="Disordered" evidence="2">
    <location>
        <begin position="667"/>
        <end position="703"/>
    </location>
</feature>
<feature type="compositionally biased region" description="Polar residues" evidence="2">
    <location>
        <begin position="7"/>
        <end position="17"/>
    </location>
</feature>
<protein>
    <submittedName>
        <fullName evidence="3">Uncharacterized protein</fullName>
    </submittedName>
</protein>
<feature type="compositionally biased region" description="Basic residues" evidence="2">
    <location>
        <begin position="97"/>
        <end position="109"/>
    </location>
</feature>
<feature type="compositionally biased region" description="Low complexity" evidence="2">
    <location>
        <begin position="923"/>
        <end position="933"/>
    </location>
</feature>
<feature type="compositionally biased region" description="Polar residues" evidence="2">
    <location>
        <begin position="688"/>
        <end position="701"/>
    </location>
</feature>
<feature type="region of interest" description="Disordered" evidence="2">
    <location>
        <begin position="1"/>
        <end position="139"/>
    </location>
</feature>
<evidence type="ECO:0000256" key="1">
    <source>
        <dbReference type="SAM" id="Coils"/>
    </source>
</evidence>
<gene>
    <name evidence="3" type="ORF">JR316_004892</name>
</gene>
<organism evidence="3">
    <name type="scientific">Psilocybe cubensis</name>
    <name type="common">Psychedelic mushroom</name>
    <name type="synonym">Stropharia cubensis</name>
    <dbReference type="NCBI Taxonomy" id="181762"/>
    <lineage>
        <taxon>Eukaryota</taxon>
        <taxon>Fungi</taxon>
        <taxon>Dikarya</taxon>
        <taxon>Basidiomycota</taxon>
        <taxon>Agaricomycotina</taxon>
        <taxon>Agaricomycetes</taxon>
        <taxon>Agaricomycetidae</taxon>
        <taxon>Agaricales</taxon>
        <taxon>Agaricineae</taxon>
        <taxon>Strophariaceae</taxon>
        <taxon>Psilocybe</taxon>
    </lineage>
</organism>
<feature type="compositionally biased region" description="Low complexity" evidence="2">
    <location>
        <begin position="110"/>
        <end position="119"/>
    </location>
</feature>
<feature type="region of interest" description="Disordered" evidence="2">
    <location>
        <begin position="516"/>
        <end position="545"/>
    </location>
</feature>
<evidence type="ECO:0000313" key="3">
    <source>
        <dbReference type="EMBL" id="KAG5170503.1"/>
    </source>
</evidence>
<evidence type="ECO:0000256" key="2">
    <source>
        <dbReference type="SAM" id="MobiDB-lite"/>
    </source>
</evidence>
<feature type="region of interest" description="Disordered" evidence="2">
    <location>
        <begin position="888"/>
        <end position="933"/>
    </location>
</feature>
<feature type="compositionally biased region" description="Polar residues" evidence="2">
    <location>
        <begin position="774"/>
        <end position="784"/>
    </location>
</feature>
<feature type="region of interest" description="Disordered" evidence="2">
    <location>
        <begin position="747"/>
        <end position="788"/>
    </location>
</feature>
<feature type="compositionally biased region" description="Basic and acidic residues" evidence="2">
    <location>
        <begin position="379"/>
        <end position="401"/>
    </location>
</feature>
<dbReference type="OrthoDB" id="3264780at2759"/>
<feature type="region of interest" description="Disordered" evidence="2">
    <location>
        <begin position="374"/>
        <end position="401"/>
    </location>
</feature>
<proteinExistence type="predicted"/>
<feature type="compositionally biased region" description="Low complexity" evidence="2">
    <location>
        <begin position="747"/>
        <end position="772"/>
    </location>
</feature>
<feature type="region of interest" description="Disordered" evidence="2">
    <location>
        <begin position="1030"/>
        <end position="1065"/>
    </location>
</feature>